<evidence type="ECO:0000259" key="8">
    <source>
        <dbReference type="PROSITE" id="PS50928"/>
    </source>
</evidence>
<dbReference type="RefSeq" id="WP_011938113.1">
    <property type="nucleotide sequence ID" value="NC_009483.1"/>
</dbReference>
<dbReference type="PROSITE" id="PS50928">
    <property type="entry name" value="ABC_TM1"/>
    <property type="match status" value="1"/>
</dbReference>
<comment type="similarity">
    <text evidence="7">Belongs to the binding-protein-dependent transport system permease family.</text>
</comment>
<feature type="transmembrane region" description="Helical" evidence="7">
    <location>
        <begin position="180"/>
        <end position="199"/>
    </location>
</feature>
<feature type="transmembrane region" description="Helical" evidence="7">
    <location>
        <begin position="133"/>
        <end position="160"/>
    </location>
</feature>
<keyword evidence="2 7" id="KW-0813">Transport</keyword>
<evidence type="ECO:0000256" key="2">
    <source>
        <dbReference type="ARBA" id="ARBA00022448"/>
    </source>
</evidence>
<dbReference type="PANTHER" id="PTHR43163">
    <property type="entry name" value="DIPEPTIDE TRANSPORT SYSTEM PERMEASE PROTEIN DPPB-RELATED"/>
    <property type="match status" value="1"/>
</dbReference>
<dbReference type="AlphaFoldDB" id="A5GAK3"/>
<dbReference type="OrthoDB" id="9778910at2"/>
<dbReference type="HOGENOM" id="CLU_036879_0_1_7"/>
<evidence type="ECO:0000256" key="3">
    <source>
        <dbReference type="ARBA" id="ARBA00022475"/>
    </source>
</evidence>
<dbReference type="Pfam" id="PF19300">
    <property type="entry name" value="BPD_transp_1_N"/>
    <property type="match status" value="1"/>
</dbReference>
<dbReference type="PANTHER" id="PTHR43163:SF6">
    <property type="entry name" value="DIPEPTIDE TRANSPORT SYSTEM PERMEASE PROTEIN DPPB-RELATED"/>
    <property type="match status" value="1"/>
</dbReference>
<gene>
    <name evidence="9" type="ordered locus">Gura_1187</name>
</gene>
<protein>
    <submittedName>
        <fullName evidence="9">Binding-protein-dependent transport systems inner membrane component</fullName>
    </submittedName>
</protein>
<evidence type="ECO:0000256" key="6">
    <source>
        <dbReference type="ARBA" id="ARBA00023136"/>
    </source>
</evidence>
<dbReference type="EMBL" id="CP000698">
    <property type="protein sequence ID" value="ABQ25391.1"/>
    <property type="molecule type" value="Genomic_DNA"/>
</dbReference>
<evidence type="ECO:0000313" key="10">
    <source>
        <dbReference type="Proteomes" id="UP000006695"/>
    </source>
</evidence>
<keyword evidence="3" id="KW-1003">Cell membrane</keyword>
<dbReference type="CDD" id="cd06261">
    <property type="entry name" value="TM_PBP2"/>
    <property type="match status" value="1"/>
</dbReference>
<dbReference type="GO" id="GO:0005886">
    <property type="term" value="C:plasma membrane"/>
    <property type="evidence" value="ECO:0007669"/>
    <property type="project" value="UniProtKB-SubCell"/>
</dbReference>
<feature type="transmembrane region" description="Helical" evidence="7">
    <location>
        <begin position="235"/>
        <end position="260"/>
    </location>
</feature>
<keyword evidence="4 7" id="KW-0812">Transmembrane</keyword>
<dbReference type="SUPFAM" id="SSF161098">
    <property type="entry name" value="MetI-like"/>
    <property type="match status" value="1"/>
</dbReference>
<dbReference type="KEGG" id="gur:Gura_1187"/>
<evidence type="ECO:0000256" key="5">
    <source>
        <dbReference type="ARBA" id="ARBA00022989"/>
    </source>
</evidence>
<keyword evidence="5 7" id="KW-1133">Transmembrane helix</keyword>
<evidence type="ECO:0000256" key="1">
    <source>
        <dbReference type="ARBA" id="ARBA00004651"/>
    </source>
</evidence>
<proteinExistence type="inferred from homology"/>
<feature type="domain" description="ABC transmembrane type-1" evidence="8">
    <location>
        <begin position="94"/>
        <end position="299"/>
    </location>
</feature>
<feature type="transmembrane region" description="Helical" evidence="7">
    <location>
        <begin position="100"/>
        <end position="121"/>
    </location>
</feature>
<sequence>MRFFSGKLLHLIIVVFAVTALTFVMLNLLPASIAHEVAGQGATASDVAAIREQLGLNDPVLVRYAKWLGGVLRGDLGYSLYSRQPVARAIASHLPVTLELLILAQFFALVLAVSVGIVSAWRAGSRLDRLFGTIGFGLVSIPSFALAIILIFFFSLRLKWFPATGYTPMAEGLPANLKGFILPALSIALVEWVTLMRVLRNDMITTLREDFILLARAKGLPAWRILLRHALRPSCFTMITLCGLHIGNLIGGAVIIENLFALPGVGRLLLSSIFAQDFPMVQGCVLFIAVGYVGVNFLVDASYGLLDPRVRKEGSVG</sequence>
<comment type="subcellular location">
    <subcellularLocation>
        <location evidence="1 7">Cell membrane</location>
        <topology evidence="1 7">Multi-pass membrane protein</topology>
    </subcellularLocation>
</comment>
<evidence type="ECO:0000256" key="4">
    <source>
        <dbReference type="ARBA" id="ARBA00022692"/>
    </source>
</evidence>
<name>A5GAK3_GEOUR</name>
<keyword evidence="6 7" id="KW-0472">Membrane</keyword>
<dbReference type="InterPro" id="IPR035906">
    <property type="entry name" value="MetI-like_sf"/>
</dbReference>
<dbReference type="Proteomes" id="UP000006695">
    <property type="component" value="Chromosome"/>
</dbReference>
<organism evidence="9 10">
    <name type="scientific">Geotalea uraniireducens (strain Rf4)</name>
    <name type="common">Geobacter uraniireducens</name>
    <dbReference type="NCBI Taxonomy" id="351605"/>
    <lineage>
        <taxon>Bacteria</taxon>
        <taxon>Pseudomonadati</taxon>
        <taxon>Thermodesulfobacteriota</taxon>
        <taxon>Desulfuromonadia</taxon>
        <taxon>Geobacterales</taxon>
        <taxon>Geobacteraceae</taxon>
        <taxon>Geotalea</taxon>
    </lineage>
</organism>
<dbReference type="GO" id="GO:0055085">
    <property type="term" value="P:transmembrane transport"/>
    <property type="evidence" value="ECO:0007669"/>
    <property type="project" value="InterPro"/>
</dbReference>
<dbReference type="InterPro" id="IPR045621">
    <property type="entry name" value="BPD_transp_1_N"/>
</dbReference>
<evidence type="ECO:0000256" key="7">
    <source>
        <dbReference type="RuleBase" id="RU363032"/>
    </source>
</evidence>
<accession>A5GAK3</accession>
<dbReference type="Gene3D" id="1.10.3720.10">
    <property type="entry name" value="MetI-like"/>
    <property type="match status" value="1"/>
</dbReference>
<feature type="transmembrane region" description="Helical" evidence="7">
    <location>
        <begin position="280"/>
        <end position="299"/>
    </location>
</feature>
<dbReference type="InterPro" id="IPR000515">
    <property type="entry name" value="MetI-like"/>
</dbReference>
<dbReference type="STRING" id="351605.Gura_1187"/>
<dbReference type="Pfam" id="PF00528">
    <property type="entry name" value="BPD_transp_1"/>
    <property type="match status" value="1"/>
</dbReference>
<reference evidence="9 10" key="1">
    <citation type="submission" date="2007-05" db="EMBL/GenBank/DDBJ databases">
        <title>Complete sequence of Geobacter uraniireducens Rf4.</title>
        <authorList>
            <consortium name="US DOE Joint Genome Institute"/>
            <person name="Copeland A."/>
            <person name="Lucas S."/>
            <person name="Lapidus A."/>
            <person name="Barry K."/>
            <person name="Detter J.C."/>
            <person name="Glavina del Rio T."/>
            <person name="Hammon N."/>
            <person name="Israni S."/>
            <person name="Dalin E."/>
            <person name="Tice H."/>
            <person name="Pitluck S."/>
            <person name="Chertkov O."/>
            <person name="Brettin T."/>
            <person name="Bruce D."/>
            <person name="Han C."/>
            <person name="Schmutz J."/>
            <person name="Larimer F."/>
            <person name="Land M."/>
            <person name="Hauser L."/>
            <person name="Kyrpides N."/>
            <person name="Mikhailova N."/>
            <person name="Shelobolina E."/>
            <person name="Aklujkar M."/>
            <person name="Lovley D."/>
            <person name="Richardson P."/>
        </authorList>
    </citation>
    <scope>NUCLEOTIDE SEQUENCE [LARGE SCALE GENOMIC DNA]</scope>
    <source>
        <strain evidence="10">ATCC BAA-1134 / JCM 13001 / Rf4</strain>
    </source>
</reference>
<keyword evidence="10" id="KW-1185">Reference proteome</keyword>
<evidence type="ECO:0000313" key="9">
    <source>
        <dbReference type="EMBL" id="ABQ25391.1"/>
    </source>
</evidence>